<evidence type="ECO:0000313" key="1">
    <source>
        <dbReference type="EMBL" id="ANX05650.1"/>
    </source>
</evidence>
<reference evidence="2" key="1">
    <citation type="submission" date="2016-03" db="EMBL/GenBank/DDBJ databases">
        <title>Complete genome sequence of Solimmundus cernigliae, representing a novel lineage of polycyclic aromatic hydrocarbon degraders within the Gammaproteobacteria.</title>
        <authorList>
            <person name="Singleton D.R."/>
            <person name="Dickey A.N."/>
            <person name="Scholl E.H."/>
            <person name="Wright F.A."/>
            <person name="Aitken M.D."/>
        </authorList>
    </citation>
    <scope>NUCLEOTIDE SEQUENCE [LARGE SCALE GENOMIC DNA]</scope>
    <source>
        <strain evidence="2">TR3.2</strain>
    </source>
</reference>
<dbReference type="InterPro" id="IPR052209">
    <property type="entry name" value="CbiZ"/>
</dbReference>
<keyword evidence="2" id="KW-1185">Reference proteome</keyword>
<proteinExistence type="predicted"/>
<dbReference type="PANTHER" id="PTHR35336">
    <property type="entry name" value="ADENOSYLCOBINAMIDE AMIDOHYDROLASE"/>
    <property type="match status" value="1"/>
</dbReference>
<dbReference type="KEGG" id="gbi:PG2T_14225"/>
<dbReference type="Pfam" id="PF01955">
    <property type="entry name" value="CbiZ"/>
    <property type="match status" value="1"/>
</dbReference>
<dbReference type="Proteomes" id="UP000092952">
    <property type="component" value="Chromosome"/>
</dbReference>
<dbReference type="STRING" id="1810504.PG2T_14225"/>
<dbReference type="EMBL" id="CP014671">
    <property type="protein sequence ID" value="ANX05650.1"/>
    <property type="molecule type" value="Genomic_DNA"/>
</dbReference>
<accession>A0A1B1YY13</accession>
<protein>
    <recommendedName>
        <fullName evidence="3">Adenosylcobinamide amidohydrolase</fullName>
    </recommendedName>
</protein>
<dbReference type="InterPro" id="IPR002808">
    <property type="entry name" value="AdoCbi_amidolase"/>
</dbReference>
<sequence>MAPQLATHGSAAQPCLVWRFDAPQRCIASAPVGGGIGTARWVINAQVDTDYRRTDLDAHLAAIAADCACTGRGLGLLTAARVGAWQRGADEDAVADATVGVSWPIWAAAAPVPATGATRPGTINIVVQVPVRLSAAALVGAVVTVTEAKTQALLEAGVPGTGTASDAVCILCPPQGPAEAFAGPRAPWGARIARAVHGAVRAGLQAKP</sequence>
<name>A0A1B1YY13_9GAMM</name>
<organism evidence="1 2">
    <name type="scientific">Immundisolibacter cernigliae</name>
    <dbReference type="NCBI Taxonomy" id="1810504"/>
    <lineage>
        <taxon>Bacteria</taxon>
        <taxon>Pseudomonadati</taxon>
        <taxon>Pseudomonadota</taxon>
        <taxon>Gammaproteobacteria</taxon>
        <taxon>Immundisolibacterales</taxon>
        <taxon>Immundisolibacteraceae</taxon>
        <taxon>Immundisolibacter</taxon>
    </lineage>
</organism>
<evidence type="ECO:0000313" key="2">
    <source>
        <dbReference type="Proteomes" id="UP000092952"/>
    </source>
</evidence>
<dbReference type="InParanoid" id="A0A1B1YY13"/>
<gene>
    <name evidence="1" type="ORF">PG2T_14225</name>
</gene>
<evidence type="ECO:0008006" key="3">
    <source>
        <dbReference type="Google" id="ProtNLM"/>
    </source>
</evidence>
<dbReference type="AlphaFoldDB" id="A0A1B1YY13"/>
<dbReference type="PANTHER" id="PTHR35336:SF5">
    <property type="entry name" value="ADENOSYLCOBINAMIDE AMIDOHYDROLASE"/>
    <property type="match status" value="1"/>
</dbReference>